<dbReference type="InterPro" id="IPR036386">
    <property type="entry name" value="HscB_C_sf"/>
</dbReference>
<sequence length="183" mass="20537">MFADNTLTPKEAIRLCALGTLALASDPLRYSELASAIRHFTSRITGPSLDIMGTSIELLKFEGLVEPIDGLGMEDDARLRLTESGTAELKALMTSRIRSAGGEVNKLITTLKLRFLHLLDPRGQREQVDLLIENCDTELARLDDLRTHHCKDAGYLLAWLDHDIDQLEAHLEWLEAFRERLNG</sequence>
<organism evidence="2 3">
    <name type="scientific">Magnetovibrio blakemorei</name>
    <dbReference type="NCBI Taxonomy" id="28181"/>
    <lineage>
        <taxon>Bacteria</taxon>
        <taxon>Pseudomonadati</taxon>
        <taxon>Pseudomonadota</taxon>
        <taxon>Alphaproteobacteria</taxon>
        <taxon>Rhodospirillales</taxon>
        <taxon>Magnetovibrionaceae</taxon>
        <taxon>Magnetovibrio</taxon>
    </lineage>
</organism>
<keyword evidence="3" id="KW-1185">Reference proteome</keyword>
<dbReference type="InterPro" id="IPR036388">
    <property type="entry name" value="WH-like_DNA-bd_sf"/>
</dbReference>
<dbReference type="Pfam" id="PF14557">
    <property type="entry name" value="AphA_like"/>
    <property type="match status" value="1"/>
</dbReference>
<gene>
    <name evidence="2" type="ORF">BEN30_05180</name>
</gene>
<dbReference type="SUPFAM" id="SSF46785">
    <property type="entry name" value="Winged helix' DNA-binding domain"/>
    <property type="match status" value="1"/>
</dbReference>
<evidence type="ECO:0000313" key="3">
    <source>
        <dbReference type="Proteomes" id="UP000095347"/>
    </source>
</evidence>
<dbReference type="AlphaFoldDB" id="A0A1E5QAF3"/>
<dbReference type="Proteomes" id="UP000095347">
    <property type="component" value="Unassembled WGS sequence"/>
</dbReference>
<keyword evidence="1" id="KW-0143">Chaperone</keyword>
<proteinExistence type="predicted"/>
<accession>A0A1E5QAF3</accession>
<dbReference type="EMBL" id="MCGG01000010">
    <property type="protein sequence ID" value="OEJ68903.1"/>
    <property type="molecule type" value="Genomic_DNA"/>
</dbReference>
<reference evidence="3" key="1">
    <citation type="submission" date="2016-07" db="EMBL/GenBank/DDBJ databases">
        <authorList>
            <person name="Florea S."/>
            <person name="Webb J.S."/>
            <person name="Jaromczyk J."/>
            <person name="Schardl C.L."/>
        </authorList>
    </citation>
    <scope>NUCLEOTIDE SEQUENCE [LARGE SCALE GENOMIC DNA]</scope>
    <source>
        <strain evidence="3">MV-1</strain>
    </source>
</reference>
<dbReference type="Gene3D" id="1.10.10.10">
    <property type="entry name" value="Winged helix-like DNA-binding domain superfamily/Winged helix DNA-binding domain"/>
    <property type="match status" value="1"/>
</dbReference>
<name>A0A1E5QAF3_9PROT</name>
<dbReference type="GO" id="GO:0051259">
    <property type="term" value="P:protein complex oligomerization"/>
    <property type="evidence" value="ECO:0007669"/>
    <property type="project" value="InterPro"/>
</dbReference>
<dbReference type="OrthoDB" id="7348141at2"/>
<comment type="caution">
    <text evidence="2">The sequence shown here is derived from an EMBL/GenBank/DDBJ whole genome shotgun (WGS) entry which is preliminary data.</text>
</comment>
<dbReference type="InterPro" id="IPR029434">
    <property type="entry name" value="Put_trans_reg"/>
</dbReference>
<protein>
    <submittedName>
        <fullName evidence="2">Uncharacterized protein</fullName>
    </submittedName>
</protein>
<dbReference type="RefSeq" id="WP_069956970.1">
    <property type="nucleotide sequence ID" value="NZ_MCGG01000010.1"/>
</dbReference>
<dbReference type="InterPro" id="IPR036390">
    <property type="entry name" value="WH_DNA-bd_sf"/>
</dbReference>
<dbReference type="Gene3D" id="1.20.1280.20">
    <property type="entry name" value="HscB, C-terminal domain"/>
    <property type="match status" value="1"/>
</dbReference>
<evidence type="ECO:0000313" key="2">
    <source>
        <dbReference type="EMBL" id="OEJ68903.1"/>
    </source>
</evidence>
<evidence type="ECO:0000256" key="1">
    <source>
        <dbReference type="ARBA" id="ARBA00023186"/>
    </source>
</evidence>